<evidence type="ECO:0000256" key="11">
    <source>
        <dbReference type="SAM" id="Phobius"/>
    </source>
</evidence>
<comment type="subunit">
    <text evidence="10">Interacts (via lumenal domain) with lysosomal protein MFSD1; the interaction starts while both proteins are still in the endoplasmic reticulum and is required for stabilization of MFSD1 in lysosomes but has no direct effect on its targeting to lysosomes or transporter activity.</text>
</comment>
<gene>
    <name evidence="12" type="primary">Glmpb</name>
    <name evidence="12" type="ORF">TRILEU_R08508</name>
</gene>
<dbReference type="AlphaFoldDB" id="A0A852JBW0"/>
<keyword evidence="6" id="KW-0325">Glycoprotein</keyword>
<dbReference type="PANTHER" id="PTHR31981:SF1">
    <property type="entry name" value="GLYCOSYLATED LYSOSOMAL MEMBRANE PROTEIN"/>
    <property type="match status" value="1"/>
</dbReference>
<sequence>LRYNPGRNSSDVNVLHVRAQGRADTLHYVWSSLGAPAVLLVATRGSCSSLRLDWNRLLSPTPGGAIWFDPPGSVLYSAAVAFTKVYEAQGGSSLQELFYPPYDLAQFSWASIAHSLDPVALTAELKGTPGTDPAGSFANGSLAFRVTAYEGGGRDRSLPRLLHSANSSKVEFILAGLAPRGNSSELLLEVAAVEEVGVEQRLSSGSSSDDEYSPSVFQTLSLLAQPRAPAGAHSSALSFLHWRAAAYSSPSPRRQDGLECHPRGLQAANWTLPANSLLRAYFGEGIGTTYTVSALNISFGGQQGELYQERRYLSWSALLGFGQPPKDLPSPLVISITALALGTPLLLLLLGSCLLLCARRKGTSDYQPIN</sequence>
<keyword evidence="4 11" id="KW-1133">Transmembrane helix</keyword>
<dbReference type="OrthoDB" id="6264340at2759"/>
<dbReference type="EMBL" id="WAAF01013573">
    <property type="protein sequence ID" value="NXX46639.1"/>
    <property type="molecule type" value="Genomic_DNA"/>
</dbReference>
<name>A0A852JBW0_9PICI</name>
<evidence type="ECO:0000256" key="3">
    <source>
        <dbReference type="ARBA" id="ARBA00022729"/>
    </source>
</evidence>
<dbReference type="Pfam" id="PF15065">
    <property type="entry name" value="NCU-G1"/>
    <property type="match status" value="1"/>
</dbReference>
<dbReference type="Proteomes" id="UP000627253">
    <property type="component" value="Unassembled WGS sequence"/>
</dbReference>
<feature type="transmembrane region" description="Helical" evidence="11">
    <location>
        <begin position="332"/>
        <end position="357"/>
    </location>
</feature>
<evidence type="ECO:0000256" key="8">
    <source>
        <dbReference type="ARBA" id="ARBA00024176"/>
    </source>
</evidence>
<dbReference type="InterPro" id="IPR029382">
    <property type="entry name" value="NCU-G1"/>
</dbReference>
<keyword evidence="7" id="KW-0458">Lysosome</keyword>
<keyword evidence="5 11" id="KW-0472">Membrane</keyword>
<evidence type="ECO:0000313" key="13">
    <source>
        <dbReference type="Proteomes" id="UP000627253"/>
    </source>
</evidence>
<protein>
    <submittedName>
        <fullName evidence="12">GLMPB protein</fullName>
    </submittedName>
</protein>
<evidence type="ECO:0000256" key="9">
    <source>
        <dbReference type="ARBA" id="ARBA00024189"/>
    </source>
</evidence>
<evidence type="ECO:0000256" key="6">
    <source>
        <dbReference type="ARBA" id="ARBA00023180"/>
    </source>
</evidence>
<keyword evidence="3" id="KW-0732">Signal</keyword>
<dbReference type="PANTHER" id="PTHR31981">
    <property type="entry name" value="GLYCOSYLATED LYSOSOMAL MEMBRANE PROTEIN"/>
    <property type="match status" value="1"/>
</dbReference>
<feature type="non-terminal residue" evidence="12">
    <location>
        <position position="1"/>
    </location>
</feature>
<comment type="similarity">
    <text evidence="1">Belongs to the GLMP family.</text>
</comment>
<evidence type="ECO:0000256" key="2">
    <source>
        <dbReference type="ARBA" id="ARBA00022692"/>
    </source>
</evidence>
<evidence type="ECO:0000313" key="12">
    <source>
        <dbReference type="EMBL" id="NXX46639.1"/>
    </source>
</evidence>
<organism evidence="12 13">
    <name type="scientific">Tricholaema leucomelas</name>
    <name type="common">pied barbet</name>
    <dbReference type="NCBI Taxonomy" id="240729"/>
    <lineage>
        <taxon>Eukaryota</taxon>
        <taxon>Metazoa</taxon>
        <taxon>Chordata</taxon>
        <taxon>Craniata</taxon>
        <taxon>Vertebrata</taxon>
        <taxon>Euteleostomi</taxon>
        <taxon>Archelosauria</taxon>
        <taxon>Archosauria</taxon>
        <taxon>Dinosauria</taxon>
        <taxon>Saurischia</taxon>
        <taxon>Theropoda</taxon>
        <taxon>Coelurosauria</taxon>
        <taxon>Aves</taxon>
        <taxon>Neognathae</taxon>
        <taxon>Neoaves</taxon>
        <taxon>Telluraves</taxon>
        <taxon>Coraciimorphae</taxon>
        <taxon>Piciformes</taxon>
        <taxon>Lybiidae</taxon>
        <taxon>Tricholaema lacrymosa</taxon>
    </lineage>
</organism>
<evidence type="ECO:0000256" key="4">
    <source>
        <dbReference type="ARBA" id="ARBA00022989"/>
    </source>
</evidence>
<comment type="function">
    <text evidence="8">Required to protect lysosomal transporter MFSD1 from lysosomal proteolysis and for MFSD1 lysosomal localization.</text>
</comment>
<dbReference type="GO" id="GO:0005765">
    <property type="term" value="C:lysosomal membrane"/>
    <property type="evidence" value="ECO:0007669"/>
    <property type="project" value="UniProtKB-SubCell"/>
</dbReference>
<proteinExistence type="inferred from homology"/>
<evidence type="ECO:0000256" key="10">
    <source>
        <dbReference type="ARBA" id="ARBA00044960"/>
    </source>
</evidence>
<keyword evidence="2 11" id="KW-0812">Transmembrane</keyword>
<evidence type="ECO:0000256" key="7">
    <source>
        <dbReference type="ARBA" id="ARBA00023228"/>
    </source>
</evidence>
<comment type="subcellular location">
    <subcellularLocation>
        <location evidence="9">Lysosome membrane</location>
        <topology evidence="9">Single-pass type I membrane protein</topology>
        <orientation evidence="9">Lumenal side</orientation>
    </subcellularLocation>
</comment>
<evidence type="ECO:0000256" key="1">
    <source>
        <dbReference type="ARBA" id="ARBA00010599"/>
    </source>
</evidence>
<comment type="caution">
    <text evidence="12">The sequence shown here is derived from an EMBL/GenBank/DDBJ whole genome shotgun (WGS) entry which is preliminary data.</text>
</comment>
<feature type="non-terminal residue" evidence="12">
    <location>
        <position position="370"/>
    </location>
</feature>
<keyword evidence="13" id="KW-1185">Reference proteome</keyword>
<accession>A0A852JBW0</accession>
<reference evidence="12" key="1">
    <citation type="submission" date="2020-02" db="EMBL/GenBank/DDBJ databases">
        <title>Bird 10,000 Genomes (B10K) Project - Family phase.</title>
        <authorList>
            <person name="Zhang G."/>
        </authorList>
    </citation>
    <scope>NUCLEOTIDE SEQUENCE</scope>
    <source>
        <strain evidence="12">B10K-DU-002-37</strain>
        <tissue evidence="12">Muscle</tissue>
    </source>
</reference>
<evidence type="ECO:0000256" key="5">
    <source>
        <dbReference type="ARBA" id="ARBA00023136"/>
    </source>
</evidence>